<accession>A0A2W0H463</accession>
<dbReference type="PRINTS" id="PR00725">
    <property type="entry name" value="DADACBPTASE1"/>
</dbReference>
<evidence type="ECO:0000256" key="11">
    <source>
        <dbReference type="ARBA" id="ARBA00023316"/>
    </source>
</evidence>
<dbReference type="RefSeq" id="WP_110521913.1">
    <property type="nucleotide sequence ID" value="NZ_PDOF01000006.1"/>
</dbReference>
<dbReference type="SUPFAM" id="SSF69189">
    <property type="entry name" value="Penicillin-binding protein associated domain"/>
    <property type="match status" value="1"/>
</dbReference>
<dbReference type="InterPro" id="IPR037167">
    <property type="entry name" value="Peptidase_S11_C_sf"/>
</dbReference>
<evidence type="ECO:0000256" key="6">
    <source>
        <dbReference type="ARBA" id="ARBA00022670"/>
    </source>
</evidence>
<dbReference type="SMART" id="SM00936">
    <property type="entry name" value="PBP5_C"/>
    <property type="match status" value="1"/>
</dbReference>
<dbReference type="Gene3D" id="3.40.710.10">
    <property type="entry name" value="DD-peptidase/beta-lactamase superfamily"/>
    <property type="match status" value="1"/>
</dbReference>
<evidence type="ECO:0000256" key="4">
    <source>
        <dbReference type="ARBA" id="ARBA00012448"/>
    </source>
</evidence>
<evidence type="ECO:0000256" key="2">
    <source>
        <dbReference type="ARBA" id="ARBA00004752"/>
    </source>
</evidence>
<proteinExistence type="inferred from homology"/>
<keyword evidence="10" id="KW-0573">Peptidoglycan synthesis</keyword>
<dbReference type="Proteomes" id="UP000248066">
    <property type="component" value="Unassembled WGS sequence"/>
</dbReference>
<keyword evidence="11" id="KW-0961">Cell wall biogenesis/degradation</keyword>
<dbReference type="PANTHER" id="PTHR21581">
    <property type="entry name" value="D-ALANYL-D-ALANINE CARBOXYPEPTIDASE"/>
    <property type="match status" value="1"/>
</dbReference>
<feature type="signal peptide" evidence="16">
    <location>
        <begin position="1"/>
        <end position="23"/>
    </location>
</feature>
<dbReference type="InterPro" id="IPR012907">
    <property type="entry name" value="Peptidase_S11_C"/>
</dbReference>
<dbReference type="AlphaFoldDB" id="A0A2W0H463"/>
<comment type="caution">
    <text evidence="18">The sequence shown here is derived from an EMBL/GenBank/DDBJ whole genome shotgun (WGS) entry which is preliminary data.</text>
</comment>
<evidence type="ECO:0000256" key="16">
    <source>
        <dbReference type="SAM" id="SignalP"/>
    </source>
</evidence>
<dbReference type="GO" id="GO:0071555">
    <property type="term" value="P:cell wall organization"/>
    <property type="evidence" value="ECO:0007669"/>
    <property type="project" value="UniProtKB-KW"/>
</dbReference>
<feature type="binding site" evidence="14">
    <location>
        <position position="279"/>
    </location>
    <ligand>
        <name>substrate</name>
    </ligand>
</feature>
<dbReference type="InterPro" id="IPR012338">
    <property type="entry name" value="Beta-lactam/transpept-like"/>
</dbReference>
<dbReference type="EC" id="3.4.16.4" evidence="4"/>
<dbReference type="InterPro" id="IPR001967">
    <property type="entry name" value="Peptidase_S11_N"/>
</dbReference>
<dbReference type="Pfam" id="PF07943">
    <property type="entry name" value="PBP5_C"/>
    <property type="match status" value="1"/>
</dbReference>
<dbReference type="GO" id="GO:0009002">
    <property type="term" value="F:serine-type D-Ala-D-Ala carboxypeptidase activity"/>
    <property type="evidence" value="ECO:0007669"/>
    <property type="project" value="UniProtKB-EC"/>
</dbReference>
<keyword evidence="7 16" id="KW-0732">Signal</keyword>
<keyword evidence="5 18" id="KW-0121">Carboxypeptidase</keyword>
<dbReference type="Pfam" id="PF00768">
    <property type="entry name" value="Peptidase_S11"/>
    <property type="match status" value="1"/>
</dbReference>
<evidence type="ECO:0000256" key="5">
    <source>
        <dbReference type="ARBA" id="ARBA00022645"/>
    </source>
</evidence>
<dbReference type="GO" id="GO:0006508">
    <property type="term" value="P:proteolysis"/>
    <property type="evidence" value="ECO:0007669"/>
    <property type="project" value="UniProtKB-KW"/>
</dbReference>
<evidence type="ECO:0000313" key="18">
    <source>
        <dbReference type="EMBL" id="PYZ95396.1"/>
    </source>
</evidence>
<evidence type="ECO:0000256" key="10">
    <source>
        <dbReference type="ARBA" id="ARBA00022984"/>
    </source>
</evidence>
<evidence type="ECO:0000259" key="17">
    <source>
        <dbReference type="SMART" id="SM00936"/>
    </source>
</evidence>
<dbReference type="UniPathway" id="UPA00219"/>
<evidence type="ECO:0000256" key="13">
    <source>
        <dbReference type="PIRSR" id="PIRSR618044-1"/>
    </source>
</evidence>
<keyword evidence="19" id="KW-1185">Reference proteome</keyword>
<organism evidence="18 19">
    <name type="scientific">Alteribacter lacisalsi</name>
    <dbReference type="NCBI Taxonomy" id="2045244"/>
    <lineage>
        <taxon>Bacteria</taxon>
        <taxon>Bacillati</taxon>
        <taxon>Bacillota</taxon>
        <taxon>Bacilli</taxon>
        <taxon>Bacillales</taxon>
        <taxon>Bacillaceae</taxon>
        <taxon>Alteribacter</taxon>
    </lineage>
</organism>
<keyword evidence="8" id="KW-0378">Hydrolase</keyword>
<keyword evidence="6" id="KW-0645">Protease</keyword>
<evidence type="ECO:0000256" key="15">
    <source>
        <dbReference type="RuleBase" id="RU004016"/>
    </source>
</evidence>
<reference evidence="18 19" key="1">
    <citation type="submission" date="2017-10" db="EMBL/GenBank/DDBJ databases">
        <title>Bacillus sp. nov., a halophilic bacterium isolated from a Yangshapao Lake.</title>
        <authorList>
            <person name="Wang H."/>
        </authorList>
    </citation>
    <scope>NUCLEOTIDE SEQUENCE [LARGE SCALE GENOMIC DNA]</scope>
    <source>
        <strain evidence="18 19">YSP-3</strain>
    </source>
</reference>
<keyword evidence="9" id="KW-0133">Cell shape</keyword>
<dbReference type="SUPFAM" id="SSF56601">
    <property type="entry name" value="beta-lactamase/transpeptidase-like"/>
    <property type="match status" value="1"/>
</dbReference>
<evidence type="ECO:0000256" key="1">
    <source>
        <dbReference type="ARBA" id="ARBA00003217"/>
    </source>
</evidence>
<feature type="active site" description="Acyl-ester intermediate" evidence="13">
    <location>
        <position position="64"/>
    </location>
</feature>
<dbReference type="OrthoDB" id="9791132at2"/>
<sequence length="469" mass="51430">MGKFRTAALSLMAFLLVFSSVFTVGGNTAEASYSTEVENVLLVDGDTGKLLYAKEIDDVLPPASMTKMMSEYLILEAVNNGDISWDQPVPISDYLHELSGNRGLSNVPLTTTGTYTVEELYESVAIYSANASTMALAELIAGSEGEFVQMMNEKGKELGMGDVMREAGEEYGISNLEELSDRDIGDFQFVNSTGLPNSLLDGNHPEGTEPDDDNYMSVRATATLAYHLVNDYPEVLETASIPSKEFQPEGAGTQMQNWNWMLEGTQVSDVDYEYVDGLKTGFTSAAGYTFTGTAEKDGQRLITVVMGADSEIHRFNETKSLMEWGFQNFSTAEVFPEGMTLEDNEMVPVTQGEKDQVSVSTDESVTLMIRNGEEDAYSYEVQWDDSLFDEDGNLIAPVEAGDVIGTMHVTYDGENYGYLQGEGQEYTQVNVTANEGVERAGWFTLLFRSIGGFFSGVWTSVSDTVTGWL</sequence>
<dbReference type="EMBL" id="PDOF01000006">
    <property type="protein sequence ID" value="PYZ95396.1"/>
    <property type="molecule type" value="Genomic_DNA"/>
</dbReference>
<dbReference type="InterPro" id="IPR015956">
    <property type="entry name" value="Peniciliin-bd_prot_C_sf"/>
</dbReference>
<dbReference type="InterPro" id="IPR018044">
    <property type="entry name" value="Peptidase_S11"/>
</dbReference>
<feature type="chain" id="PRO_5038347698" description="serine-type D-Ala-D-Ala carboxypeptidase" evidence="16">
    <location>
        <begin position="24"/>
        <end position="469"/>
    </location>
</feature>
<evidence type="ECO:0000313" key="19">
    <source>
        <dbReference type="Proteomes" id="UP000248066"/>
    </source>
</evidence>
<evidence type="ECO:0000256" key="7">
    <source>
        <dbReference type="ARBA" id="ARBA00022729"/>
    </source>
</evidence>
<feature type="domain" description="Peptidase S11 D-Ala-D-Ala carboxypeptidase A C-terminal" evidence="17">
    <location>
        <begin position="329"/>
        <end position="439"/>
    </location>
</feature>
<dbReference type="GO" id="GO:0009252">
    <property type="term" value="P:peptidoglycan biosynthetic process"/>
    <property type="evidence" value="ECO:0007669"/>
    <property type="project" value="UniProtKB-UniPathway"/>
</dbReference>
<evidence type="ECO:0000256" key="8">
    <source>
        <dbReference type="ARBA" id="ARBA00022801"/>
    </source>
</evidence>
<evidence type="ECO:0000256" key="12">
    <source>
        <dbReference type="ARBA" id="ARBA00034000"/>
    </source>
</evidence>
<gene>
    <name evidence="18" type="ORF">CR205_19920</name>
</gene>
<comment type="catalytic activity">
    <reaction evidence="12">
        <text>Preferential cleavage: (Ac)2-L-Lys-D-Ala-|-D-Ala. Also transpeptidation of peptidyl-alanyl moieties that are N-acyl substituents of D-alanine.</text>
        <dbReference type="EC" id="3.4.16.4"/>
    </reaction>
</comment>
<name>A0A2W0H463_9BACI</name>
<dbReference type="Gene3D" id="2.60.410.10">
    <property type="entry name" value="D-Ala-D-Ala carboxypeptidase, C-terminal domain"/>
    <property type="match status" value="1"/>
</dbReference>
<evidence type="ECO:0000256" key="9">
    <source>
        <dbReference type="ARBA" id="ARBA00022960"/>
    </source>
</evidence>
<feature type="active site" description="Proton acceptor" evidence="13">
    <location>
        <position position="67"/>
    </location>
</feature>
<comment type="pathway">
    <text evidence="2">Cell wall biogenesis; peptidoglycan biosynthesis.</text>
</comment>
<dbReference type="GO" id="GO:0008360">
    <property type="term" value="P:regulation of cell shape"/>
    <property type="evidence" value="ECO:0007669"/>
    <property type="project" value="UniProtKB-KW"/>
</dbReference>
<dbReference type="PANTHER" id="PTHR21581:SF11">
    <property type="entry name" value="D-ALANYL-D-ALANINE CARBOXYPEPTIDASE DACA"/>
    <property type="match status" value="1"/>
</dbReference>
<comment type="function">
    <text evidence="1">Removes C-terminal D-alanyl residues from sugar-peptide cell wall precursors.</text>
</comment>
<feature type="active site" evidence="13">
    <location>
        <position position="128"/>
    </location>
</feature>
<protein>
    <recommendedName>
        <fullName evidence="4">serine-type D-Ala-D-Ala carboxypeptidase</fullName>
        <ecNumber evidence="4">3.4.16.4</ecNumber>
    </recommendedName>
</protein>
<evidence type="ECO:0000256" key="3">
    <source>
        <dbReference type="ARBA" id="ARBA00007164"/>
    </source>
</evidence>
<comment type="similarity">
    <text evidence="3 15">Belongs to the peptidase S11 family.</text>
</comment>
<evidence type="ECO:0000256" key="14">
    <source>
        <dbReference type="PIRSR" id="PIRSR618044-2"/>
    </source>
</evidence>